<organism evidence="1 2">
    <name type="scientific">Youngiibacter fragilis 232.1</name>
    <dbReference type="NCBI Taxonomy" id="994573"/>
    <lineage>
        <taxon>Bacteria</taxon>
        <taxon>Bacillati</taxon>
        <taxon>Bacillota</taxon>
        <taxon>Clostridia</taxon>
        <taxon>Eubacteriales</taxon>
        <taxon>Clostridiaceae</taxon>
        <taxon>Youngiibacter</taxon>
    </lineage>
</organism>
<evidence type="ECO:0000313" key="1">
    <source>
        <dbReference type="EMBL" id="ETA79949.1"/>
    </source>
</evidence>
<protein>
    <submittedName>
        <fullName evidence="1">Uncharacterized protein</fullName>
    </submittedName>
</protein>
<dbReference type="STRING" id="994573.T472_0214245"/>
<dbReference type="Proteomes" id="UP000017747">
    <property type="component" value="Unassembled WGS sequence"/>
</dbReference>
<comment type="caution">
    <text evidence="1">The sequence shown here is derived from an EMBL/GenBank/DDBJ whole genome shotgun (WGS) entry which is preliminary data.</text>
</comment>
<keyword evidence="2" id="KW-1185">Reference proteome</keyword>
<gene>
    <name evidence="1" type="ORF">T472_0214245</name>
</gene>
<accession>V7I426</accession>
<dbReference type="EMBL" id="AXUN02000196">
    <property type="protein sequence ID" value="ETA79949.1"/>
    <property type="molecule type" value="Genomic_DNA"/>
</dbReference>
<proteinExistence type="predicted"/>
<name>V7I426_9CLOT</name>
<evidence type="ECO:0000313" key="2">
    <source>
        <dbReference type="Proteomes" id="UP000017747"/>
    </source>
</evidence>
<reference evidence="1 2" key="1">
    <citation type="journal article" date="2014" name="Genome Announc.">
        <title>Genome Sequence of Youngiibacter fragilis, the Type Strain of the Genus Youngiibacter.</title>
        <authorList>
            <person name="Wawrik C.B."/>
            <person name="Callaghan A.V."/>
            <person name="Stamps B.W."/>
            <person name="Wawrik B."/>
        </authorList>
    </citation>
    <scope>NUCLEOTIDE SEQUENCE [LARGE SCALE GENOMIC DNA]</scope>
    <source>
        <strain evidence="1 2">232.1</strain>
    </source>
</reference>
<dbReference type="AlphaFoldDB" id="V7I426"/>
<sequence>MFHPFLIAIKAFFIKFHTTIIHQQSELFMQAYLKQAVVFRTFTNKARLEYPRCTKRVFMGYNGRKGHQGESHEGHVY</sequence>